<dbReference type="EMBL" id="VYKL01000022">
    <property type="protein sequence ID" value="KAA9022564.1"/>
    <property type="molecule type" value="Genomic_DNA"/>
</dbReference>
<dbReference type="GO" id="GO:0016616">
    <property type="term" value="F:oxidoreductase activity, acting on the CH-OH group of donors, NAD or NADP as acceptor"/>
    <property type="evidence" value="ECO:0007669"/>
    <property type="project" value="TreeGrafter"/>
</dbReference>
<dbReference type="FunFam" id="3.40.50.720:FF:000084">
    <property type="entry name" value="Short-chain dehydrogenase reductase"/>
    <property type="match status" value="1"/>
</dbReference>
<dbReference type="PRINTS" id="PR00080">
    <property type="entry name" value="SDRFAMILY"/>
</dbReference>
<keyword evidence="2" id="KW-0560">Oxidoreductase</keyword>
<dbReference type="SUPFAM" id="SSF51735">
    <property type="entry name" value="NAD(P)-binding Rossmann-fold domains"/>
    <property type="match status" value="1"/>
</dbReference>
<comment type="caution">
    <text evidence="3">The sequence shown here is derived from an EMBL/GenBank/DDBJ whole genome shotgun (WGS) entry which is preliminary data.</text>
</comment>
<dbReference type="PANTHER" id="PTHR42760">
    <property type="entry name" value="SHORT-CHAIN DEHYDROGENASES/REDUCTASES FAMILY MEMBER"/>
    <property type="match status" value="1"/>
</dbReference>
<dbReference type="InterPro" id="IPR020904">
    <property type="entry name" value="Sc_DH/Rdtase_CS"/>
</dbReference>
<dbReference type="GO" id="GO:0008206">
    <property type="term" value="P:bile acid metabolic process"/>
    <property type="evidence" value="ECO:0007669"/>
    <property type="project" value="UniProtKB-ARBA"/>
</dbReference>
<evidence type="ECO:0000256" key="1">
    <source>
        <dbReference type="ARBA" id="ARBA00006484"/>
    </source>
</evidence>
<name>A0A5J5HP25_9BACI</name>
<sequence>MRLKDKVAFITGAGGPMGEAIAIRFAEEGAKLVITDISEKRLNSTREKLLEYTVADNIVAIRASVLDYEEVKEVVEEANQTFSKIDILVNVVGGIRDTTMIRPIFEIDSDRWDNTMELNLKGTFNCTKLVAPKMIQYGYGKIVNISTIHFDGEKGYADYGAAKAGVASFTKTAAKELSPVINVNCIAPGLIQTSIVDRMDSETLEEYRKKTLLGRLGNPIDVANTALFLASDESAYITGHIIPVSGGIWPHL</sequence>
<gene>
    <name evidence="3" type="ORF">F4V44_14915</name>
</gene>
<dbReference type="PANTHER" id="PTHR42760:SF133">
    <property type="entry name" value="3-OXOACYL-[ACYL-CARRIER-PROTEIN] REDUCTASE"/>
    <property type="match status" value="1"/>
</dbReference>
<organism evidence="3 4">
    <name type="scientific">Niallia endozanthoxylica</name>
    <dbReference type="NCBI Taxonomy" id="2036016"/>
    <lineage>
        <taxon>Bacteria</taxon>
        <taxon>Bacillati</taxon>
        <taxon>Bacillota</taxon>
        <taxon>Bacilli</taxon>
        <taxon>Bacillales</taxon>
        <taxon>Bacillaceae</taxon>
        <taxon>Niallia</taxon>
    </lineage>
</organism>
<dbReference type="PRINTS" id="PR00081">
    <property type="entry name" value="GDHRDH"/>
</dbReference>
<dbReference type="Pfam" id="PF13561">
    <property type="entry name" value="adh_short_C2"/>
    <property type="match status" value="1"/>
</dbReference>
<comment type="similarity">
    <text evidence="1">Belongs to the short-chain dehydrogenases/reductases (SDR) family.</text>
</comment>
<protein>
    <submittedName>
        <fullName evidence="3">SDR family oxidoreductase</fullName>
    </submittedName>
</protein>
<dbReference type="OrthoDB" id="9803333at2"/>
<dbReference type="RefSeq" id="WP_150440817.1">
    <property type="nucleotide sequence ID" value="NZ_VYKL01000022.1"/>
</dbReference>
<keyword evidence="4" id="KW-1185">Reference proteome</keyword>
<dbReference type="Gene3D" id="3.40.50.720">
    <property type="entry name" value="NAD(P)-binding Rossmann-like Domain"/>
    <property type="match status" value="1"/>
</dbReference>
<dbReference type="AlphaFoldDB" id="A0A5J5HP25"/>
<reference evidence="3 4" key="1">
    <citation type="submission" date="2019-09" db="EMBL/GenBank/DDBJ databases">
        <title>Whole genome sequences of isolates from the Mars Exploration Rovers.</title>
        <authorList>
            <person name="Seuylemezian A."/>
            <person name="Vaishampayan P."/>
        </authorList>
    </citation>
    <scope>NUCLEOTIDE SEQUENCE [LARGE SCALE GENOMIC DNA]</scope>
    <source>
        <strain evidence="3 4">MER_TA_151</strain>
    </source>
</reference>
<evidence type="ECO:0000256" key="2">
    <source>
        <dbReference type="ARBA" id="ARBA00023002"/>
    </source>
</evidence>
<dbReference type="InterPro" id="IPR002347">
    <property type="entry name" value="SDR_fam"/>
</dbReference>
<evidence type="ECO:0000313" key="4">
    <source>
        <dbReference type="Proteomes" id="UP000326671"/>
    </source>
</evidence>
<dbReference type="Proteomes" id="UP000326671">
    <property type="component" value="Unassembled WGS sequence"/>
</dbReference>
<proteinExistence type="inferred from homology"/>
<evidence type="ECO:0000313" key="3">
    <source>
        <dbReference type="EMBL" id="KAA9022564.1"/>
    </source>
</evidence>
<accession>A0A5J5HP25</accession>
<dbReference type="InterPro" id="IPR036291">
    <property type="entry name" value="NAD(P)-bd_dom_sf"/>
</dbReference>
<dbReference type="PROSITE" id="PS00061">
    <property type="entry name" value="ADH_SHORT"/>
    <property type="match status" value="1"/>
</dbReference>